<dbReference type="SUPFAM" id="SSF160379">
    <property type="entry name" value="SP0830-like"/>
    <property type="match status" value="1"/>
</dbReference>
<sequence>MITYIALLRGINVSGQKKVPMADLRTLMCDLGFENVKTYIQSGNVVFQTSEENLSELETQISESIFKIFGFKVSILVKSRSQFQEIFDSNPFSEVQKPTSYFTLLNEIPKQDGVKAVSKETYTDERFVITDSCVYFYSEHGYGKAKCNNNFFERKLKVSATTRNFKTMQKLLSLCSDL</sequence>
<proteinExistence type="predicted"/>
<dbReference type="PIRSF" id="PIRSF008502">
    <property type="entry name" value="UCP008502"/>
    <property type="match status" value="1"/>
</dbReference>
<evidence type="ECO:0000313" key="2">
    <source>
        <dbReference type="Proteomes" id="UP001589605"/>
    </source>
</evidence>
<dbReference type="EMBL" id="JBHMEZ010000001">
    <property type="protein sequence ID" value="MFB9051542.1"/>
    <property type="molecule type" value="Genomic_DNA"/>
</dbReference>
<accession>A0ABV5EWI9</accession>
<dbReference type="Proteomes" id="UP001589605">
    <property type="component" value="Unassembled WGS sequence"/>
</dbReference>
<evidence type="ECO:0000313" key="1">
    <source>
        <dbReference type="EMBL" id="MFB9051542.1"/>
    </source>
</evidence>
<dbReference type="InterPro" id="IPR012545">
    <property type="entry name" value="DUF1697"/>
</dbReference>
<protein>
    <submittedName>
        <fullName evidence="1">DUF1697 domain-containing protein</fullName>
    </submittedName>
</protein>
<dbReference type="PANTHER" id="PTHR36439">
    <property type="entry name" value="BLL4334 PROTEIN"/>
    <property type="match status" value="1"/>
</dbReference>
<gene>
    <name evidence="1" type="ORF">ACFFVB_00495</name>
</gene>
<dbReference type="PANTHER" id="PTHR36439:SF1">
    <property type="entry name" value="DUF1697 DOMAIN-CONTAINING PROTEIN"/>
    <property type="match status" value="1"/>
</dbReference>
<comment type="caution">
    <text evidence="1">The sequence shown here is derived from an EMBL/GenBank/DDBJ whole genome shotgun (WGS) entry which is preliminary data.</text>
</comment>
<dbReference type="Pfam" id="PF08002">
    <property type="entry name" value="DUF1697"/>
    <property type="match status" value="1"/>
</dbReference>
<dbReference type="Gene3D" id="3.30.70.1280">
    <property type="entry name" value="SP0830-like domains"/>
    <property type="match status" value="1"/>
</dbReference>
<organism evidence="1 2">
    <name type="scientific">Formosa undariae</name>
    <dbReference type="NCBI Taxonomy" id="1325436"/>
    <lineage>
        <taxon>Bacteria</taxon>
        <taxon>Pseudomonadati</taxon>
        <taxon>Bacteroidota</taxon>
        <taxon>Flavobacteriia</taxon>
        <taxon>Flavobacteriales</taxon>
        <taxon>Flavobacteriaceae</taxon>
        <taxon>Formosa</taxon>
    </lineage>
</organism>
<reference evidence="1 2" key="1">
    <citation type="submission" date="2024-09" db="EMBL/GenBank/DDBJ databases">
        <authorList>
            <person name="Sun Q."/>
            <person name="Mori K."/>
        </authorList>
    </citation>
    <scope>NUCLEOTIDE SEQUENCE [LARGE SCALE GENOMIC DNA]</scope>
    <source>
        <strain evidence="1 2">CECT 8286</strain>
    </source>
</reference>
<keyword evidence="2" id="KW-1185">Reference proteome</keyword>
<name>A0ABV5EWI9_9FLAO</name>
<dbReference type="RefSeq" id="WP_382380062.1">
    <property type="nucleotide sequence ID" value="NZ_JBHMEZ010000001.1"/>
</dbReference>